<evidence type="ECO:0000313" key="3">
    <source>
        <dbReference type="Proteomes" id="UP000296049"/>
    </source>
</evidence>
<keyword evidence="3" id="KW-1185">Reference proteome</keyword>
<evidence type="ECO:0000313" key="2">
    <source>
        <dbReference type="EMBL" id="EOB07032.1"/>
    </source>
</evidence>
<name>R0KAZ1_ANAPL</name>
<organism evidence="2 3">
    <name type="scientific">Anas platyrhynchos</name>
    <name type="common">Mallard</name>
    <name type="synonym">Anas boschas</name>
    <dbReference type="NCBI Taxonomy" id="8839"/>
    <lineage>
        <taxon>Eukaryota</taxon>
        <taxon>Metazoa</taxon>
        <taxon>Chordata</taxon>
        <taxon>Craniata</taxon>
        <taxon>Vertebrata</taxon>
        <taxon>Euteleostomi</taxon>
        <taxon>Archelosauria</taxon>
        <taxon>Archosauria</taxon>
        <taxon>Dinosauria</taxon>
        <taxon>Saurischia</taxon>
        <taxon>Theropoda</taxon>
        <taxon>Coelurosauria</taxon>
        <taxon>Aves</taxon>
        <taxon>Neognathae</taxon>
        <taxon>Galloanserae</taxon>
        <taxon>Anseriformes</taxon>
        <taxon>Anatidae</taxon>
        <taxon>Anatinae</taxon>
        <taxon>Anas</taxon>
    </lineage>
</organism>
<accession>R0KAZ1</accession>
<gene>
    <name evidence="2" type="ORF">Anapl_02981</name>
</gene>
<dbReference type="EMBL" id="KB742563">
    <property type="protein sequence ID" value="EOB07032.1"/>
    <property type="molecule type" value="Genomic_DNA"/>
</dbReference>
<evidence type="ECO:0000256" key="1">
    <source>
        <dbReference type="SAM" id="MobiDB-lite"/>
    </source>
</evidence>
<reference evidence="3" key="1">
    <citation type="journal article" date="2013" name="Nat. Genet.">
        <title>The duck genome and transcriptome provide insight into an avian influenza virus reservoir species.</title>
        <authorList>
            <person name="Huang Y."/>
            <person name="Li Y."/>
            <person name="Burt D.W."/>
            <person name="Chen H."/>
            <person name="Zhang Y."/>
            <person name="Qian W."/>
            <person name="Kim H."/>
            <person name="Gan S."/>
            <person name="Zhao Y."/>
            <person name="Li J."/>
            <person name="Yi K."/>
            <person name="Feng H."/>
            <person name="Zhu P."/>
            <person name="Li B."/>
            <person name="Liu Q."/>
            <person name="Fairley S."/>
            <person name="Magor K.E."/>
            <person name="Du Z."/>
            <person name="Hu X."/>
            <person name="Goodman L."/>
            <person name="Tafer H."/>
            <person name="Vignal A."/>
            <person name="Lee T."/>
            <person name="Kim K.W."/>
            <person name="Sheng Z."/>
            <person name="An Y."/>
            <person name="Searle S."/>
            <person name="Herrero J."/>
            <person name="Groenen M.A."/>
            <person name="Crooijmans R.P."/>
            <person name="Faraut T."/>
            <person name="Cai Q."/>
            <person name="Webster R.G."/>
            <person name="Aldridge J.R."/>
            <person name="Warren W.C."/>
            <person name="Bartschat S."/>
            <person name="Kehr S."/>
            <person name="Marz M."/>
            <person name="Stadler P.F."/>
            <person name="Smith J."/>
            <person name="Kraus R.H."/>
            <person name="Zhao Y."/>
            <person name="Ren L."/>
            <person name="Fei J."/>
            <person name="Morisson M."/>
            <person name="Kaiser P."/>
            <person name="Griffin D.K."/>
            <person name="Rao M."/>
            <person name="Pitel F."/>
            <person name="Wang J."/>
            <person name="Li N."/>
        </authorList>
    </citation>
    <scope>NUCLEOTIDE SEQUENCE [LARGE SCALE GENOMIC DNA]</scope>
</reference>
<sequence>MAAALASAGLCGNESLGTFRSRQRVKQDRIRRLSQRELLHGAAGGWETLAKNAPKTSLRSAPSRAVEDEGTSGAALTAGTPRSRDGQLSGRAHRDASAMGLAMLCLVPASAGAAQCSLQGRAGQKCSPEAQRLLAILVERVVEAMFAALGLRKAP</sequence>
<protein>
    <submittedName>
        <fullName evidence="2">Uncharacterized protein</fullName>
    </submittedName>
</protein>
<feature type="region of interest" description="Disordered" evidence="1">
    <location>
        <begin position="50"/>
        <end position="92"/>
    </location>
</feature>
<dbReference type="AlphaFoldDB" id="R0KAZ1"/>
<dbReference type="Proteomes" id="UP000296049">
    <property type="component" value="Unassembled WGS sequence"/>
</dbReference>
<proteinExistence type="predicted"/>